<dbReference type="AlphaFoldDB" id="A0A2P2PT42"/>
<organism evidence="1">
    <name type="scientific">Rhizophora mucronata</name>
    <name type="common">Asiatic mangrove</name>
    <dbReference type="NCBI Taxonomy" id="61149"/>
    <lineage>
        <taxon>Eukaryota</taxon>
        <taxon>Viridiplantae</taxon>
        <taxon>Streptophyta</taxon>
        <taxon>Embryophyta</taxon>
        <taxon>Tracheophyta</taxon>
        <taxon>Spermatophyta</taxon>
        <taxon>Magnoliopsida</taxon>
        <taxon>eudicotyledons</taxon>
        <taxon>Gunneridae</taxon>
        <taxon>Pentapetalae</taxon>
        <taxon>rosids</taxon>
        <taxon>fabids</taxon>
        <taxon>Malpighiales</taxon>
        <taxon>Rhizophoraceae</taxon>
        <taxon>Rhizophora</taxon>
    </lineage>
</organism>
<accession>A0A2P2PT42</accession>
<proteinExistence type="predicted"/>
<sequence length="37" mass="3938">MDIVGSESPSYLGAVSLIGQLRSFGISSSSEIYLRSM</sequence>
<name>A0A2P2PT42_RHIMU</name>
<evidence type="ECO:0000313" key="1">
    <source>
        <dbReference type="EMBL" id="MBX57896.1"/>
    </source>
</evidence>
<protein>
    <submittedName>
        <fullName evidence="1">Uncharacterized protein</fullName>
    </submittedName>
</protein>
<dbReference type="EMBL" id="GGEC01077412">
    <property type="protein sequence ID" value="MBX57896.1"/>
    <property type="molecule type" value="Transcribed_RNA"/>
</dbReference>
<reference evidence="1" key="1">
    <citation type="submission" date="2018-02" db="EMBL/GenBank/DDBJ databases">
        <title>Rhizophora mucronata_Transcriptome.</title>
        <authorList>
            <person name="Meera S.P."/>
            <person name="Sreeshan A."/>
            <person name="Augustine A."/>
        </authorList>
    </citation>
    <scope>NUCLEOTIDE SEQUENCE</scope>
    <source>
        <tissue evidence="1">Leaf</tissue>
    </source>
</reference>